<comment type="caution">
    <text evidence="2">The sequence shown here is derived from an EMBL/GenBank/DDBJ whole genome shotgun (WGS) entry which is preliminary data.</text>
</comment>
<evidence type="ECO:0000256" key="1">
    <source>
        <dbReference type="SAM" id="MobiDB-lite"/>
    </source>
</evidence>
<accession>A0AAW1W6M6</accession>
<name>A0AAW1W6M6_RUBAR</name>
<gene>
    <name evidence="2" type="ORF">M0R45_028060</name>
</gene>
<proteinExistence type="predicted"/>
<dbReference type="AlphaFoldDB" id="A0AAW1W6M6"/>
<evidence type="ECO:0000313" key="2">
    <source>
        <dbReference type="EMBL" id="KAK9919468.1"/>
    </source>
</evidence>
<keyword evidence="3" id="KW-1185">Reference proteome</keyword>
<organism evidence="2 3">
    <name type="scientific">Rubus argutus</name>
    <name type="common">Southern blackberry</name>
    <dbReference type="NCBI Taxonomy" id="59490"/>
    <lineage>
        <taxon>Eukaryota</taxon>
        <taxon>Viridiplantae</taxon>
        <taxon>Streptophyta</taxon>
        <taxon>Embryophyta</taxon>
        <taxon>Tracheophyta</taxon>
        <taxon>Spermatophyta</taxon>
        <taxon>Magnoliopsida</taxon>
        <taxon>eudicotyledons</taxon>
        <taxon>Gunneridae</taxon>
        <taxon>Pentapetalae</taxon>
        <taxon>rosids</taxon>
        <taxon>fabids</taxon>
        <taxon>Rosales</taxon>
        <taxon>Rosaceae</taxon>
        <taxon>Rosoideae</taxon>
        <taxon>Rosoideae incertae sedis</taxon>
        <taxon>Rubus</taxon>
    </lineage>
</organism>
<evidence type="ECO:0000313" key="3">
    <source>
        <dbReference type="Proteomes" id="UP001457282"/>
    </source>
</evidence>
<dbReference type="EMBL" id="JBEDUW010000006">
    <property type="protein sequence ID" value="KAK9919468.1"/>
    <property type="molecule type" value="Genomic_DNA"/>
</dbReference>
<feature type="region of interest" description="Disordered" evidence="1">
    <location>
        <begin position="28"/>
        <end position="48"/>
    </location>
</feature>
<reference evidence="2 3" key="1">
    <citation type="journal article" date="2023" name="G3 (Bethesda)">
        <title>A chromosome-length genome assembly and annotation of blackberry (Rubus argutus, cv. 'Hillquist').</title>
        <authorList>
            <person name="Bruna T."/>
            <person name="Aryal R."/>
            <person name="Dudchenko O."/>
            <person name="Sargent D.J."/>
            <person name="Mead D."/>
            <person name="Buti M."/>
            <person name="Cavallini A."/>
            <person name="Hytonen T."/>
            <person name="Andres J."/>
            <person name="Pham M."/>
            <person name="Weisz D."/>
            <person name="Mascagni F."/>
            <person name="Usai G."/>
            <person name="Natali L."/>
            <person name="Bassil N."/>
            <person name="Fernandez G.E."/>
            <person name="Lomsadze A."/>
            <person name="Armour M."/>
            <person name="Olukolu B."/>
            <person name="Poorten T."/>
            <person name="Britton C."/>
            <person name="Davik J."/>
            <person name="Ashrafi H."/>
            <person name="Aiden E.L."/>
            <person name="Borodovsky M."/>
            <person name="Worthington M."/>
        </authorList>
    </citation>
    <scope>NUCLEOTIDE SEQUENCE [LARGE SCALE GENOMIC DNA]</scope>
    <source>
        <strain evidence="2">PI 553951</strain>
    </source>
</reference>
<dbReference type="Proteomes" id="UP001457282">
    <property type="component" value="Unassembled WGS sequence"/>
</dbReference>
<protein>
    <submittedName>
        <fullName evidence="2">Uncharacterized protein</fullName>
    </submittedName>
</protein>
<sequence>MNSLSFLNHHHSYIGSCHNSVRYVMPEPPMAHPGGNENNSNPPQVGLGVAPMVTRGAPCISYAVDDIESPKSRLEAAINKEWSISVREAVVVQQATEVAAAAEQLEDE</sequence>